<feature type="transmembrane region" description="Helical" evidence="1">
    <location>
        <begin position="138"/>
        <end position="160"/>
    </location>
</feature>
<dbReference type="SUPFAM" id="SSF81383">
    <property type="entry name" value="F-box domain"/>
    <property type="match status" value="1"/>
</dbReference>
<dbReference type="AlphaFoldDB" id="A0A445AG26"/>
<evidence type="ECO:0000256" key="1">
    <source>
        <dbReference type="SAM" id="Phobius"/>
    </source>
</evidence>
<comment type="caution">
    <text evidence="3">The sequence shown here is derived from an EMBL/GenBank/DDBJ whole genome shotgun (WGS) entry which is preliminary data.</text>
</comment>
<evidence type="ECO:0000313" key="4">
    <source>
        <dbReference type="Proteomes" id="UP000289738"/>
    </source>
</evidence>
<dbReference type="Pfam" id="PF00646">
    <property type="entry name" value="F-box"/>
    <property type="match status" value="1"/>
</dbReference>
<gene>
    <name evidence="3" type="ORF">Ahy_B02g059106</name>
</gene>
<protein>
    <recommendedName>
        <fullName evidence="2">F-box domain-containing protein</fullName>
    </recommendedName>
</protein>
<dbReference type="InterPro" id="IPR025886">
    <property type="entry name" value="PP2-like"/>
</dbReference>
<dbReference type="InterPro" id="IPR036047">
    <property type="entry name" value="F-box-like_dom_sf"/>
</dbReference>
<dbReference type="CDD" id="cd22162">
    <property type="entry name" value="F-box_AtSKIP3-like"/>
    <property type="match status" value="1"/>
</dbReference>
<keyword evidence="1" id="KW-0472">Membrane</keyword>
<dbReference type="PANTHER" id="PTHR32278">
    <property type="entry name" value="F-BOX DOMAIN-CONTAINING PROTEIN"/>
    <property type="match status" value="1"/>
</dbReference>
<feature type="transmembrane region" description="Helical" evidence="1">
    <location>
        <begin position="243"/>
        <end position="267"/>
    </location>
</feature>
<dbReference type="Proteomes" id="UP000289738">
    <property type="component" value="Chromosome B02"/>
</dbReference>
<keyword evidence="4" id="KW-1185">Reference proteome</keyword>
<feature type="transmembrane region" description="Helical" evidence="1">
    <location>
        <begin position="279"/>
        <end position="298"/>
    </location>
</feature>
<keyword evidence="1" id="KW-1133">Transmembrane helix</keyword>
<name>A0A445AG26_ARAHY</name>
<dbReference type="STRING" id="3818.A0A445AG26"/>
<proteinExistence type="predicted"/>
<reference evidence="3 4" key="1">
    <citation type="submission" date="2019-01" db="EMBL/GenBank/DDBJ databases">
        <title>Sequencing of cultivated peanut Arachis hypogaea provides insights into genome evolution and oil improvement.</title>
        <authorList>
            <person name="Chen X."/>
        </authorList>
    </citation>
    <scope>NUCLEOTIDE SEQUENCE [LARGE SCALE GENOMIC DNA]</scope>
    <source>
        <strain evidence="4">cv. Fuhuasheng</strain>
        <tissue evidence="3">Leaves</tissue>
    </source>
</reference>
<dbReference type="PROSITE" id="PS50181">
    <property type="entry name" value="FBOX"/>
    <property type="match status" value="1"/>
</dbReference>
<dbReference type="EMBL" id="SDMP01000012">
    <property type="protein sequence ID" value="RYR25391.1"/>
    <property type="molecule type" value="Genomic_DNA"/>
</dbReference>
<keyword evidence="1" id="KW-0812">Transmembrane</keyword>
<evidence type="ECO:0000313" key="3">
    <source>
        <dbReference type="EMBL" id="RYR25391.1"/>
    </source>
</evidence>
<dbReference type="InterPro" id="IPR001810">
    <property type="entry name" value="F-box_dom"/>
</dbReference>
<evidence type="ECO:0000259" key="2">
    <source>
        <dbReference type="PROSITE" id="PS50181"/>
    </source>
</evidence>
<organism evidence="3 4">
    <name type="scientific">Arachis hypogaea</name>
    <name type="common">Peanut</name>
    <dbReference type="NCBI Taxonomy" id="3818"/>
    <lineage>
        <taxon>Eukaryota</taxon>
        <taxon>Viridiplantae</taxon>
        <taxon>Streptophyta</taxon>
        <taxon>Embryophyta</taxon>
        <taxon>Tracheophyta</taxon>
        <taxon>Spermatophyta</taxon>
        <taxon>Magnoliopsida</taxon>
        <taxon>eudicotyledons</taxon>
        <taxon>Gunneridae</taxon>
        <taxon>Pentapetalae</taxon>
        <taxon>rosids</taxon>
        <taxon>fabids</taxon>
        <taxon>Fabales</taxon>
        <taxon>Fabaceae</taxon>
        <taxon>Papilionoideae</taxon>
        <taxon>50 kb inversion clade</taxon>
        <taxon>dalbergioids sensu lato</taxon>
        <taxon>Dalbergieae</taxon>
        <taxon>Pterocarpus clade</taxon>
        <taxon>Arachis</taxon>
    </lineage>
</organism>
<dbReference type="PANTHER" id="PTHR32278:SF131">
    <property type="entry name" value="F-BOX PROTEIN PP2-A13"/>
    <property type="match status" value="1"/>
</dbReference>
<dbReference type="Pfam" id="PF14299">
    <property type="entry name" value="PP2"/>
    <property type="match status" value="2"/>
</dbReference>
<dbReference type="SMART" id="SM00256">
    <property type="entry name" value="FBOX"/>
    <property type="match status" value="1"/>
</dbReference>
<accession>A0A445AG26</accession>
<feature type="domain" description="F-box" evidence="2">
    <location>
        <begin position="1"/>
        <end position="43"/>
    </location>
</feature>
<sequence>MELPEGCIANIIARTTPKDACRLCAVSKLFKSAADSDYVWGRFLPSDVVSLVSHSHSHSSLISLSTSNKSLYLALSDRPTVIDKGKMSFQLDKKSGKKCYMLAARALTIVWGDTPRYWEWIPLEESSLHTLYTIVSRLWASTALTSILSLAALFVFSLAASQLRRRSLCLTLRSASTAVAATTVMMETLSSFVASSPPPFSHFVLPLSSSGSNYISTAEATTDLTIGLVFSRRSCPSSTSPHLHLLFILLYLFLFFLLLCALFSEVARLEHVWWLEIRGVLSTLVLTPNTHYAAYLVFSMEEDRIGFQHCPVELSIGMLGGEASTKNVILDPESDGVRQLPNLRGNPWLEIEFGVFFVSSTEDEQVQMSVVETEAGVLKSGLIIEGIEFRPKEDN</sequence>